<evidence type="ECO:0000256" key="7">
    <source>
        <dbReference type="SAM" id="MobiDB-lite"/>
    </source>
</evidence>
<comment type="catalytic activity">
    <reaction evidence="6">
        <text>2-(N(omega)-L-arginino)succinate = fumarate + L-arginine</text>
        <dbReference type="Rhea" id="RHEA:24020"/>
        <dbReference type="ChEBI" id="CHEBI:29806"/>
        <dbReference type="ChEBI" id="CHEBI:32682"/>
        <dbReference type="ChEBI" id="CHEBI:57472"/>
        <dbReference type="EC" id="4.3.2.1"/>
    </reaction>
</comment>
<feature type="domain" description="Fumarate lyase N-terminal" evidence="8">
    <location>
        <begin position="14"/>
        <end position="308"/>
    </location>
</feature>
<dbReference type="CDD" id="cd01359">
    <property type="entry name" value="Argininosuccinate_lyase"/>
    <property type="match status" value="1"/>
</dbReference>
<dbReference type="Pfam" id="PF00206">
    <property type="entry name" value="Lyase_1"/>
    <property type="match status" value="1"/>
</dbReference>
<keyword evidence="6" id="KW-0963">Cytoplasm</keyword>
<dbReference type="GO" id="GO:0004056">
    <property type="term" value="F:argininosuccinate lyase activity"/>
    <property type="evidence" value="ECO:0007669"/>
    <property type="project" value="UniProtKB-EC"/>
</dbReference>
<evidence type="ECO:0000256" key="5">
    <source>
        <dbReference type="ARBA" id="ARBA00023239"/>
    </source>
</evidence>
<dbReference type="InterPro" id="IPR022761">
    <property type="entry name" value="Fumarate_lyase_N"/>
</dbReference>
<dbReference type="HAMAP" id="MF_00006">
    <property type="entry name" value="Arg_succ_lyase"/>
    <property type="match status" value="1"/>
</dbReference>
<dbReference type="Proteomes" id="UP001060039">
    <property type="component" value="Chromosome"/>
</dbReference>
<reference evidence="10" key="1">
    <citation type="submission" date="2022-07" db="EMBL/GenBank/DDBJ databases">
        <title>Taxonomic analysis of Microcella humidisoli nov. sp., isolated from riverside soil.</title>
        <authorList>
            <person name="Molina K.M."/>
            <person name="Kim S.B."/>
        </authorList>
    </citation>
    <scope>NUCLEOTIDE SEQUENCE</scope>
    <source>
        <strain evidence="10">MMS21-STM10</strain>
    </source>
</reference>
<dbReference type="PROSITE" id="PS00163">
    <property type="entry name" value="FUMARATE_LYASES"/>
    <property type="match status" value="1"/>
</dbReference>
<keyword evidence="4 6" id="KW-0028">Amino-acid biosynthesis</keyword>
<dbReference type="Pfam" id="PF14698">
    <property type="entry name" value="ASL_C2"/>
    <property type="match status" value="1"/>
</dbReference>
<feature type="domain" description="Argininosuccinate lyase C-terminal" evidence="9">
    <location>
        <begin position="371"/>
        <end position="439"/>
    </location>
</feature>
<name>A0ABY5FWD4_9MICO</name>
<dbReference type="InterPro" id="IPR008948">
    <property type="entry name" value="L-Aspartase-like"/>
</dbReference>
<comment type="similarity">
    <text evidence="6">Belongs to the lyase 1 family. Argininosuccinate lyase subfamily.</text>
</comment>
<dbReference type="Gene3D" id="1.10.40.30">
    <property type="entry name" value="Fumarase/aspartase (C-terminal domain)"/>
    <property type="match status" value="1"/>
</dbReference>
<dbReference type="InterPro" id="IPR020557">
    <property type="entry name" value="Fumarate_lyase_CS"/>
</dbReference>
<dbReference type="InterPro" id="IPR009049">
    <property type="entry name" value="Argininosuccinate_lyase"/>
</dbReference>
<dbReference type="InterPro" id="IPR024083">
    <property type="entry name" value="Fumarase/histidase_N"/>
</dbReference>
<comment type="subcellular location">
    <subcellularLocation>
        <location evidence="6">Cytoplasm</location>
    </subcellularLocation>
</comment>
<dbReference type="PANTHER" id="PTHR43814:SF1">
    <property type="entry name" value="ARGININOSUCCINATE LYASE"/>
    <property type="match status" value="1"/>
</dbReference>
<dbReference type="PRINTS" id="PR00145">
    <property type="entry name" value="ARGSUCLYASE"/>
</dbReference>
<evidence type="ECO:0000256" key="3">
    <source>
        <dbReference type="ARBA" id="ARBA00022571"/>
    </source>
</evidence>
<dbReference type="EC" id="4.3.2.1" evidence="2 6"/>
<dbReference type="PRINTS" id="PR00149">
    <property type="entry name" value="FUMRATELYASE"/>
</dbReference>
<keyword evidence="3 6" id="KW-0055">Arginine biosynthesis</keyword>
<evidence type="ECO:0000259" key="8">
    <source>
        <dbReference type="Pfam" id="PF00206"/>
    </source>
</evidence>
<evidence type="ECO:0000256" key="2">
    <source>
        <dbReference type="ARBA" id="ARBA00012338"/>
    </source>
</evidence>
<dbReference type="Gene3D" id="1.10.275.10">
    <property type="entry name" value="Fumarase/aspartase (N-terminal domain)"/>
    <property type="match status" value="1"/>
</dbReference>
<keyword evidence="11" id="KW-1185">Reference proteome</keyword>
<proteinExistence type="inferred from homology"/>
<gene>
    <name evidence="6 10" type="primary">argH</name>
    <name evidence="10" type="ORF">NNL39_10495</name>
</gene>
<sequence>MSGATNEGSLWGGRFSDGPSPELQRLSRSTQFDWQLGGYDIRGSRAHARALAAAGYLTDDELVRMLEGLDDIEARWADGRLQPRPEDEDVHGALEAALVDAVGAELGGRLRAGRSRNDQIATLIRLYLRDHGAVIAREVRSLIEALAAQADAHPDAVMPGRTHLQHAQPVLLAHHLLAHAWPLVRDLERLRDWAARSDRSPYGAGALAGSSLGLDPALVAAELGFSGPTENSIDATASRDLVAEFAYIAAQLGVDLSRLAEEIILWNTREFGYVTLHDGYSTGSSIMPQKKNPDIAELARGKAGRLIGDLTGLLSTLKGLPLAYNRDLQEDKEPVFDAVETLEVLLPAFTGMVATLRFDTERMAALAPQGFSLATDVADWLVRQGVPFREAHEISGALVAHCERHGLELHEPSDDECAAIDARLTGDVRTVLTVEGSIASRSGAGGTAPSAVAAQRVHLAERLAALA</sequence>
<organism evidence="10 11">
    <name type="scientific">Microcella humidisoli</name>
    <dbReference type="NCBI Taxonomy" id="2963406"/>
    <lineage>
        <taxon>Bacteria</taxon>
        <taxon>Bacillati</taxon>
        <taxon>Actinomycetota</taxon>
        <taxon>Actinomycetes</taxon>
        <taxon>Micrococcales</taxon>
        <taxon>Microbacteriaceae</taxon>
        <taxon>Microcella</taxon>
    </lineage>
</organism>
<dbReference type="InterPro" id="IPR000362">
    <property type="entry name" value="Fumarate_lyase_fam"/>
</dbReference>
<feature type="region of interest" description="Disordered" evidence="7">
    <location>
        <begin position="1"/>
        <end position="23"/>
    </location>
</feature>
<dbReference type="InterPro" id="IPR029419">
    <property type="entry name" value="Arg_succ_lyase_C"/>
</dbReference>
<evidence type="ECO:0000256" key="4">
    <source>
        <dbReference type="ARBA" id="ARBA00022605"/>
    </source>
</evidence>
<accession>A0ABY5FWD4</accession>
<evidence type="ECO:0000313" key="10">
    <source>
        <dbReference type="EMBL" id="UTT62091.1"/>
    </source>
</evidence>
<keyword evidence="5 6" id="KW-0456">Lyase</keyword>
<dbReference type="NCBIfam" id="TIGR00838">
    <property type="entry name" value="argH"/>
    <property type="match status" value="1"/>
</dbReference>
<evidence type="ECO:0000259" key="9">
    <source>
        <dbReference type="Pfam" id="PF14698"/>
    </source>
</evidence>
<dbReference type="RefSeq" id="WP_255159233.1">
    <property type="nucleotide sequence ID" value="NZ_CP101497.1"/>
</dbReference>
<protein>
    <recommendedName>
        <fullName evidence="2 6">Argininosuccinate lyase</fullName>
        <shortName evidence="6">ASAL</shortName>
        <ecNumber evidence="2 6">4.3.2.1</ecNumber>
    </recommendedName>
    <alternativeName>
        <fullName evidence="6">Arginosuccinase</fullName>
    </alternativeName>
</protein>
<evidence type="ECO:0000256" key="6">
    <source>
        <dbReference type="HAMAP-Rule" id="MF_00006"/>
    </source>
</evidence>
<comment type="pathway">
    <text evidence="1 6">Amino-acid biosynthesis; L-arginine biosynthesis; L-arginine from L-ornithine and carbamoyl phosphate: step 3/3.</text>
</comment>
<dbReference type="EMBL" id="CP101497">
    <property type="protein sequence ID" value="UTT62091.1"/>
    <property type="molecule type" value="Genomic_DNA"/>
</dbReference>
<dbReference type="Gene3D" id="1.20.200.10">
    <property type="entry name" value="Fumarase/aspartase (Central domain)"/>
    <property type="match status" value="1"/>
</dbReference>
<evidence type="ECO:0000256" key="1">
    <source>
        <dbReference type="ARBA" id="ARBA00004941"/>
    </source>
</evidence>
<dbReference type="PANTHER" id="PTHR43814">
    <property type="entry name" value="ARGININOSUCCINATE LYASE"/>
    <property type="match status" value="1"/>
</dbReference>
<evidence type="ECO:0000313" key="11">
    <source>
        <dbReference type="Proteomes" id="UP001060039"/>
    </source>
</evidence>
<dbReference type="SUPFAM" id="SSF48557">
    <property type="entry name" value="L-aspartase-like"/>
    <property type="match status" value="1"/>
</dbReference>